<sequence length="239" mass="26364">MISNWWISLVLTFLAANAALDRPAYKGRFAIAPNAPTLPTSPDGVKSLDMLNGDSYCLPFMNQGVIDAIWVIPRANISFLANRSNIDTTFPTAWIPADYLAKGLFYTVLTDLGQPDPNDTNIFANPDLLAYFASTLRIDPSVLATEYLCQVPQLKPTGSLIIAVLIADIVLLKTIWQLYKLGVDWMLQNKHPDMKLCEGCLVGHGQVDDSSAAESEIKAQSHRGDYQKIQVSERSTAFE</sequence>
<organism evidence="2 3">
    <name type="scientific">Zasmidium cellare</name>
    <name type="common">Wine cellar mold</name>
    <name type="synonym">Racodium cellare</name>
    <dbReference type="NCBI Taxonomy" id="395010"/>
    <lineage>
        <taxon>Eukaryota</taxon>
        <taxon>Fungi</taxon>
        <taxon>Dikarya</taxon>
        <taxon>Ascomycota</taxon>
        <taxon>Pezizomycotina</taxon>
        <taxon>Dothideomycetes</taxon>
        <taxon>Dothideomycetidae</taxon>
        <taxon>Mycosphaerellales</taxon>
        <taxon>Mycosphaerellaceae</taxon>
        <taxon>Zasmidium</taxon>
    </lineage>
</organism>
<keyword evidence="3" id="KW-1185">Reference proteome</keyword>
<dbReference type="Proteomes" id="UP001305779">
    <property type="component" value="Unassembled WGS sequence"/>
</dbReference>
<gene>
    <name evidence="2" type="ORF">PRZ48_014545</name>
</gene>
<proteinExistence type="predicted"/>
<reference evidence="2 3" key="1">
    <citation type="journal article" date="2023" name="G3 (Bethesda)">
        <title>A chromosome-level genome assembly of Zasmidium syzygii isolated from banana leaves.</title>
        <authorList>
            <person name="van Westerhoven A.C."/>
            <person name="Mehrabi R."/>
            <person name="Talebi R."/>
            <person name="Steentjes M.B.F."/>
            <person name="Corcolon B."/>
            <person name="Chong P.A."/>
            <person name="Kema G.H.J."/>
            <person name="Seidl M.F."/>
        </authorList>
    </citation>
    <scope>NUCLEOTIDE SEQUENCE [LARGE SCALE GENOMIC DNA]</scope>
    <source>
        <strain evidence="2 3">P124</strain>
    </source>
</reference>
<keyword evidence="1" id="KW-0732">Signal</keyword>
<feature type="chain" id="PRO_5046070922" evidence="1">
    <location>
        <begin position="19"/>
        <end position="239"/>
    </location>
</feature>
<evidence type="ECO:0000313" key="2">
    <source>
        <dbReference type="EMBL" id="KAK4494247.1"/>
    </source>
</evidence>
<accession>A0ABR0DYJ6</accession>
<evidence type="ECO:0000256" key="1">
    <source>
        <dbReference type="SAM" id="SignalP"/>
    </source>
</evidence>
<dbReference type="EMBL" id="JAXOVC010000014">
    <property type="protein sequence ID" value="KAK4494247.1"/>
    <property type="molecule type" value="Genomic_DNA"/>
</dbReference>
<protein>
    <submittedName>
        <fullName evidence="2">Uncharacterized protein</fullName>
    </submittedName>
</protein>
<name>A0ABR0DYJ6_ZASCE</name>
<evidence type="ECO:0000313" key="3">
    <source>
        <dbReference type="Proteomes" id="UP001305779"/>
    </source>
</evidence>
<comment type="caution">
    <text evidence="2">The sequence shown here is derived from an EMBL/GenBank/DDBJ whole genome shotgun (WGS) entry which is preliminary data.</text>
</comment>
<feature type="signal peptide" evidence="1">
    <location>
        <begin position="1"/>
        <end position="18"/>
    </location>
</feature>